<dbReference type="GO" id="GO:1900079">
    <property type="term" value="P:regulation of arginine biosynthetic process"/>
    <property type="evidence" value="ECO:0007669"/>
    <property type="project" value="UniProtKB-UniRule"/>
</dbReference>
<evidence type="ECO:0000313" key="10">
    <source>
        <dbReference type="EMBL" id="KRM13822.1"/>
    </source>
</evidence>
<dbReference type="EMBL" id="AZFX01000003">
    <property type="protein sequence ID" value="KRM13822.1"/>
    <property type="molecule type" value="Genomic_DNA"/>
</dbReference>
<accession>A0A0R1W7G5</accession>
<dbReference type="PATRIC" id="fig|1423735.3.peg.1032"/>
<dbReference type="InterPro" id="IPR036390">
    <property type="entry name" value="WH_DNA-bd_sf"/>
</dbReference>
<dbReference type="SUPFAM" id="SSF55252">
    <property type="entry name" value="C-terminal domain of arginine repressor"/>
    <property type="match status" value="1"/>
</dbReference>
<keyword evidence="7" id="KW-0678">Repressor</keyword>
<dbReference type="GO" id="GO:0003677">
    <property type="term" value="F:DNA binding"/>
    <property type="evidence" value="ECO:0007669"/>
    <property type="project" value="UniProtKB-KW"/>
</dbReference>
<keyword evidence="5 7" id="KW-0238">DNA-binding</keyword>
<sequence>MDKKLRHQLIKQAIREEAVNSQSDLVDYLAKRGYQITQATISRDMQELHVVKTTQDDQFIYRLPEQRPEQQDNDSFQTVLREAHARIDRQDNLINVETLPGSGSVIADAIKQRHWPEIFSVIPTDDSVLLILKRKPAAVETVWERLTEILK</sequence>
<dbReference type="HAMAP" id="MF_00173">
    <property type="entry name" value="Arg_repressor"/>
    <property type="match status" value="1"/>
</dbReference>
<gene>
    <name evidence="7" type="primary">argR</name>
    <name evidence="10" type="ORF">FC15_GL000993</name>
</gene>
<dbReference type="SUPFAM" id="SSF46785">
    <property type="entry name" value="Winged helix' DNA-binding domain"/>
    <property type="match status" value="1"/>
</dbReference>
<protein>
    <recommendedName>
        <fullName evidence="7">Arginine repressor</fullName>
    </recommendedName>
</protein>
<dbReference type="Pfam" id="PF01316">
    <property type="entry name" value="Arg_repressor"/>
    <property type="match status" value="1"/>
</dbReference>
<comment type="caution">
    <text evidence="10">The sequence shown here is derived from an EMBL/GenBank/DDBJ whole genome shotgun (WGS) entry which is preliminary data.</text>
</comment>
<dbReference type="GO" id="GO:0005737">
    <property type="term" value="C:cytoplasm"/>
    <property type="evidence" value="ECO:0007669"/>
    <property type="project" value="UniProtKB-SubCell"/>
</dbReference>
<evidence type="ECO:0000256" key="2">
    <source>
        <dbReference type="ARBA" id="ARBA00008316"/>
    </source>
</evidence>
<keyword evidence="7" id="KW-0055">Arginine biosynthesis</keyword>
<dbReference type="Gene3D" id="3.30.1360.40">
    <property type="match status" value="1"/>
</dbReference>
<dbReference type="InterPro" id="IPR020900">
    <property type="entry name" value="Arg_repress_DNA-bd"/>
</dbReference>
<dbReference type="Pfam" id="PF02863">
    <property type="entry name" value="Arg_repressor_C"/>
    <property type="match status" value="1"/>
</dbReference>
<feature type="domain" description="Arginine repressor C-terminal" evidence="9">
    <location>
        <begin position="80"/>
        <end position="146"/>
    </location>
</feature>
<dbReference type="InterPro" id="IPR036251">
    <property type="entry name" value="Arg_repress_C_sf"/>
</dbReference>
<dbReference type="PANTHER" id="PTHR34471">
    <property type="entry name" value="ARGININE REPRESSOR"/>
    <property type="match status" value="1"/>
</dbReference>
<dbReference type="GO" id="GO:0006526">
    <property type="term" value="P:L-arginine biosynthetic process"/>
    <property type="evidence" value="ECO:0007669"/>
    <property type="project" value="UniProtKB-UniPathway"/>
</dbReference>
<dbReference type="Gene3D" id="1.10.10.10">
    <property type="entry name" value="Winged helix-like DNA-binding domain superfamily/Winged helix DNA-binding domain"/>
    <property type="match status" value="1"/>
</dbReference>
<evidence type="ECO:0000313" key="11">
    <source>
        <dbReference type="Proteomes" id="UP000051315"/>
    </source>
</evidence>
<feature type="domain" description="Arginine repressor DNA-binding" evidence="8">
    <location>
        <begin position="1"/>
        <end position="66"/>
    </location>
</feature>
<comment type="pathway">
    <text evidence="7">Amino-acid biosynthesis; L-arginine biosynthesis [regulation].</text>
</comment>
<evidence type="ECO:0000256" key="3">
    <source>
        <dbReference type="ARBA" id="ARBA00022490"/>
    </source>
</evidence>
<keyword evidence="3 7" id="KW-0963">Cytoplasm</keyword>
<dbReference type="InterPro" id="IPR020899">
    <property type="entry name" value="Arg_repress_C"/>
</dbReference>
<dbReference type="InterPro" id="IPR036388">
    <property type="entry name" value="WH-like_DNA-bd_sf"/>
</dbReference>
<evidence type="ECO:0000256" key="5">
    <source>
        <dbReference type="ARBA" id="ARBA00023125"/>
    </source>
</evidence>
<reference evidence="10 11" key="1">
    <citation type="journal article" date="2015" name="Genome Announc.">
        <title>Expanding the biotechnology potential of lactobacilli through comparative genomics of 213 strains and associated genera.</title>
        <authorList>
            <person name="Sun Z."/>
            <person name="Harris H.M."/>
            <person name="McCann A."/>
            <person name="Guo C."/>
            <person name="Argimon S."/>
            <person name="Zhang W."/>
            <person name="Yang X."/>
            <person name="Jeffery I.B."/>
            <person name="Cooney J.C."/>
            <person name="Kagawa T.F."/>
            <person name="Liu W."/>
            <person name="Song Y."/>
            <person name="Salvetti E."/>
            <person name="Wrobel A."/>
            <person name="Rasinkangas P."/>
            <person name="Parkhill J."/>
            <person name="Rea M.C."/>
            <person name="O'Sullivan O."/>
            <person name="Ritari J."/>
            <person name="Douillard F.P."/>
            <person name="Paul Ross R."/>
            <person name="Yang R."/>
            <person name="Briner A.E."/>
            <person name="Felis G.E."/>
            <person name="de Vos W.M."/>
            <person name="Barrangou R."/>
            <person name="Klaenhammer T.R."/>
            <person name="Caufield P.W."/>
            <person name="Cui Y."/>
            <person name="Zhang H."/>
            <person name="O'Toole P.W."/>
        </authorList>
    </citation>
    <scope>NUCLEOTIDE SEQUENCE [LARGE SCALE GENOMIC DNA]</scope>
    <source>
        <strain evidence="10 11">DSM 17758</strain>
    </source>
</reference>
<evidence type="ECO:0000259" key="9">
    <source>
        <dbReference type="Pfam" id="PF02863"/>
    </source>
</evidence>
<dbReference type="UniPathway" id="UPA00068"/>
<keyword evidence="6 7" id="KW-0804">Transcription</keyword>
<evidence type="ECO:0000256" key="7">
    <source>
        <dbReference type="HAMAP-Rule" id="MF_00173"/>
    </source>
</evidence>
<evidence type="ECO:0000259" key="8">
    <source>
        <dbReference type="Pfam" id="PF01316"/>
    </source>
</evidence>
<evidence type="ECO:0000256" key="6">
    <source>
        <dbReference type="ARBA" id="ARBA00023163"/>
    </source>
</evidence>
<dbReference type="STRING" id="1423735.FC15_GL000993"/>
<dbReference type="GO" id="GO:0034618">
    <property type="term" value="F:arginine binding"/>
    <property type="evidence" value="ECO:0007669"/>
    <property type="project" value="InterPro"/>
</dbReference>
<dbReference type="GO" id="GO:0003700">
    <property type="term" value="F:DNA-binding transcription factor activity"/>
    <property type="evidence" value="ECO:0007669"/>
    <property type="project" value="UniProtKB-UniRule"/>
</dbReference>
<evidence type="ECO:0000256" key="4">
    <source>
        <dbReference type="ARBA" id="ARBA00023015"/>
    </source>
</evidence>
<keyword evidence="11" id="KW-1185">Reference proteome</keyword>
<name>A0A0R1W7G5_9LACO</name>
<dbReference type="InterPro" id="IPR001669">
    <property type="entry name" value="Arg_repress"/>
</dbReference>
<comment type="subcellular location">
    <subcellularLocation>
        <location evidence="1 7">Cytoplasm</location>
    </subcellularLocation>
</comment>
<proteinExistence type="inferred from homology"/>
<dbReference type="GO" id="GO:0051259">
    <property type="term" value="P:protein complex oligomerization"/>
    <property type="evidence" value="ECO:0007669"/>
    <property type="project" value="InterPro"/>
</dbReference>
<comment type="similarity">
    <text evidence="2 7">Belongs to the ArgR family.</text>
</comment>
<evidence type="ECO:0000256" key="1">
    <source>
        <dbReference type="ARBA" id="ARBA00004496"/>
    </source>
</evidence>
<dbReference type="OrthoDB" id="9807089at2"/>
<dbReference type="PANTHER" id="PTHR34471:SF1">
    <property type="entry name" value="ARGININE REPRESSOR"/>
    <property type="match status" value="1"/>
</dbReference>
<dbReference type="AlphaFoldDB" id="A0A0R1W7G5"/>
<organism evidence="10 11">
    <name type="scientific">Lapidilactobacillus concavus DSM 17758</name>
    <dbReference type="NCBI Taxonomy" id="1423735"/>
    <lineage>
        <taxon>Bacteria</taxon>
        <taxon>Bacillati</taxon>
        <taxon>Bacillota</taxon>
        <taxon>Bacilli</taxon>
        <taxon>Lactobacillales</taxon>
        <taxon>Lactobacillaceae</taxon>
        <taxon>Lapidilactobacillus</taxon>
    </lineage>
</organism>
<keyword evidence="7" id="KW-0028">Amino-acid biosynthesis</keyword>
<keyword evidence="4 7" id="KW-0805">Transcription regulation</keyword>
<dbReference type="Proteomes" id="UP000051315">
    <property type="component" value="Unassembled WGS sequence"/>
</dbReference>
<dbReference type="RefSeq" id="WP_057823026.1">
    <property type="nucleotide sequence ID" value="NZ_AZFX01000003.1"/>
</dbReference>
<dbReference type="PRINTS" id="PR01467">
    <property type="entry name" value="ARGREPRESSOR"/>
</dbReference>
<comment type="function">
    <text evidence="7">Regulates arginine biosynthesis genes.</text>
</comment>